<evidence type="ECO:0000313" key="4">
    <source>
        <dbReference type="Proteomes" id="UP000241818"/>
    </source>
</evidence>
<evidence type="ECO:0000313" key="3">
    <source>
        <dbReference type="EMBL" id="PSS06776.1"/>
    </source>
</evidence>
<gene>
    <name evidence="3" type="ORF">M430DRAFT_195783</name>
</gene>
<dbReference type="STRING" id="857342.A0A2T3APB8"/>
<feature type="compositionally biased region" description="Low complexity" evidence="2">
    <location>
        <begin position="16"/>
        <end position="27"/>
    </location>
</feature>
<dbReference type="OrthoDB" id="2420947at2759"/>
<dbReference type="Proteomes" id="UP000241818">
    <property type="component" value="Unassembled WGS sequence"/>
</dbReference>
<feature type="compositionally biased region" description="Basic and acidic residues" evidence="2">
    <location>
        <begin position="68"/>
        <end position="79"/>
    </location>
</feature>
<dbReference type="AlphaFoldDB" id="A0A2T3APB8"/>
<dbReference type="GeneID" id="36572187"/>
<organism evidence="3 4">
    <name type="scientific">Amorphotheca resinae ATCC 22711</name>
    <dbReference type="NCBI Taxonomy" id="857342"/>
    <lineage>
        <taxon>Eukaryota</taxon>
        <taxon>Fungi</taxon>
        <taxon>Dikarya</taxon>
        <taxon>Ascomycota</taxon>
        <taxon>Pezizomycotina</taxon>
        <taxon>Leotiomycetes</taxon>
        <taxon>Helotiales</taxon>
        <taxon>Amorphothecaceae</taxon>
        <taxon>Amorphotheca</taxon>
    </lineage>
</organism>
<dbReference type="Pfam" id="PF13094">
    <property type="entry name" value="CENP-Q"/>
    <property type="match status" value="1"/>
</dbReference>
<dbReference type="EMBL" id="KZ679020">
    <property type="protein sequence ID" value="PSS06776.1"/>
    <property type="molecule type" value="Genomic_DNA"/>
</dbReference>
<evidence type="ECO:0000256" key="2">
    <source>
        <dbReference type="SAM" id="MobiDB-lite"/>
    </source>
</evidence>
<keyword evidence="4" id="KW-1185">Reference proteome</keyword>
<dbReference type="InterPro" id="IPR025212">
    <property type="entry name" value="CAD_CENP-Q"/>
</dbReference>
<evidence type="ECO:0000256" key="1">
    <source>
        <dbReference type="SAM" id="Coils"/>
    </source>
</evidence>
<keyword evidence="1" id="KW-0175">Coiled coil</keyword>
<feature type="coiled-coil region" evidence="1">
    <location>
        <begin position="211"/>
        <end position="238"/>
    </location>
</feature>
<name>A0A2T3APB8_AMORE</name>
<dbReference type="InParanoid" id="A0A2T3APB8"/>
<reference evidence="3 4" key="1">
    <citation type="journal article" date="2018" name="New Phytol.">
        <title>Comparative genomics and transcriptomics depict ericoid mycorrhizal fungi as versatile saprotrophs and plant mutualists.</title>
        <authorList>
            <person name="Martino E."/>
            <person name="Morin E."/>
            <person name="Grelet G.A."/>
            <person name="Kuo A."/>
            <person name="Kohler A."/>
            <person name="Daghino S."/>
            <person name="Barry K.W."/>
            <person name="Cichocki N."/>
            <person name="Clum A."/>
            <person name="Dockter R.B."/>
            <person name="Hainaut M."/>
            <person name="Kuo R.C."/>
            <person name="LaButti K."/>
            <person name="Lindahl B.D."/>
            <person name="Lindquist E.A."/>
            <person name="Lipzen A."/>
            <person name="Khouja H.R."/>
            <person name="Magnuson J."/>
            <person name="Murat C."/>
            <person name="Ohm R.A."/>
            <person name="Singer S.W."/>
            <person name="Spatafora J.W."/>
            <person name="Wang M."/>
            <person name="Veneault-Fourrey C."/>
            <person name="Henrissat B."/>
            <person name="Grigoriev I.V."/>
            <person name="Martin F.M."/>
            <person name="Perotto S."/>
        </authorList>
    </citation>
    <scope>NUCLEOTIDE SEQUENCE [LARGE SCALE GENOMIC DNA]</scope>
    <source>
        <strain evidence="3 4">ATCC 22711</strain>
    </source>
</reference>
<proteinExistence type="predicted"/>
<dbReference type="RefSeq" id="XP_024716506.1">
    <property type="nucleotide sequence ID" value="XM_024864106.1"/>
</dbReference>
<accession>A0A2T3APB8</accession>
<sequence length="341" mass="36818">MAPDLAILKRKRSRPSDWWAAPPTSAATPPPQQDEPARKQRGQPSTSDLTGRVIQEAPAAVNRGRVAKSHDGPSAEHGKIAGKLRRGRSLNTEDELQASAEKAPEIEATRNKKKNKKAGQPAVGQLVEGTTVDLPAQTQTSRKRGRSTADAREQVVIPAPTKVDSQTAQKKRGRPPASHTKEQPAVEPPAEAGSHLEAQLTPILHANELLDSELKKEAARLEVEKEALLELETNAKTEATRRKEAGRKVHSLLQSGDSVTTEDGLKDRIGFAVGSNHLPLSLEDEDLQAVVKELQGHVGSIQSNIDQVKGIAHAMSKSKAAVQATLFDHLEKPQYEDVVLG</sequence>
<feature type="region of interest" description="Disordered" evidence="2">
    <location>
        <begin position="1"/>
        <end position="192"/>
    </location>
</feature>
<protein>
    <submittedName>
        <fullName evidence="3">Uncharacterized protein</fullName>
    </submittedName>
</protein>